<dbReference type="PANTHER" id="PTHR24346">
    <property type="entry name" value="MAP/MICROTUBULE AFFINITY-REGULATING KINASE"/>
    <property type="match status" value="1"/>
</dbReference>
<dbReference type="PROSITE" id="PS00107">
    <property type="entry name" value="PROTEIN_KINASE_ATP"/>
    <property type="match status" value="1"/>
</dbReference>
<keyword evidence="9" id="KW-0112">Calmodulin-binding</keyword>
<dbReference type="SMART" id="SM00220">
    <property type="entry name" value="S_TKc"/>
    <property type="match status" value="1"/>
</dbReference>
<proteinExistence type="inferred from homology"/>
<dbReference type="OrthoDB" id="68483at2759"/>
<keyword evidence="6 12" id="KW-0547">Nucleotide-binding</keyword>
<comment type="catalytic activity">
    <reaction evidence="11">
        <text>L-seryl-[protein] + ATP = O-phospho-L-seryl-[protein] + ADP + H(+)</text>
        <dbReference type="Rhea" id="RHEA:17989"/>
        <dbReference type="Rhea" id="RHEA-COMP:9863"/>
        <dbReference type="Rhea" id="RHEA-COMP:11604"/>
        <dbReference type="ChEBI" id="CHEBI:15378"/>
        <dbReference type="ChEBI" id="CHEBI:29999"/>
        <dbReference type="ChEBI" id="CHEBI:30616"/>
        <dbReference type="ChEBI" id="CHEBI:83421"/>
        <dbReference type="ChEBI" id="CHEBI:456216"/>
        <dbReference type="EC" id="2.7.11.17"/>
    </reaction>
</comment>
<evidence type="ECO:0000256" key="3">
    <source>
        <dbReference type="ARBA" id="ARBA00022490"/>
    </source>
</evidence>
<dbReference type="Gene3D" id="1.10.510.10">
    <property type="entry name" value="Transferase(Phosphotransferase) domain 1"/>
    <property type="match status" value="1"/>
</dbReference>
<keyword evidence="4 13" id="KW-0723">Serine/threonine-protein kinase</keyword>
<feature type="region of interest" description="Disordered" evidence="14">
    <location>
        <begin position="1"/>
        <end position="64"/>
    </location>
</feature>
<keyword evidence="7" id="KW-0418">Kinase</keyword>
<dbReference type="Pfam" id="PF00069">
    <property type="entry name" value="Pkinase"/>
    <property type="match status" value="1"/>
</dbReference>
<evidence type="ECO:0000256" key="9">
    <source>
        <dbReference type="ARBA" id="ARBA00022860"/>
    </source>
</evidence>
<dbReference type="InterPro" id="IPR011009">
    <property type="entry name" value="Kinase-like_dom_sf"/>
</dbReference>
<evidence type="ECO:0000256" key="2">
    <source>
        <dbReference type="ARBA" id="ARBA00012434"/>
    </source>
</evidence>
<dbReference type="FunFam" id="3.30.200.20:FF:000429">
    <property type="entry name" value="Calcium/calmodulin-dependent protein kinase kinase"/>
    <property type="match status" value="1"/>
</dbReference>
<evidence type="ECO:0000313" key="16">
    <source>
        <dbReference type="EMBL" id="ELU01796.1"/>
    </source>
</evidence>
<gene>
    <name evidence="16" type="ORF">CAPTEDRAFT_120696</name>
</gene>
<comment type="subcellular location">
    <subcellularLocation>
        <location evidence="1">Cytoplasm</location>
    </subcellularLocation>
</comment>
<evidence type="ECO:0000313" key="18">
    <source>
        <dbReference type="Proteomes" id="UP000014760"/>
    </source>
</evidence>
<dbReference type="SUPFAM" id="SSF56112">
    <property type="entry name" value="Protein kinase-like (PK-like)"/>
    <property type="match status" value="1"/>
</dbReference>
<dbReference type="EMBL" id="AMQN01009109">
    <property type="status" value="NOT_ANNOTATED_CDS"/>
    <property type="molecule type" value="Genomic_DNA"/>
</dbReference>
<dbReference type="GO" id="GO:0005516">
    <property type="term" value="F:calmodulin binding"/>
    <property type="evidence" value="ECO:0007669"/>
    <property type="project" value="UniProtKB-KW"/>
</dbReference>
<evidence type="ECO:0000256" key="12">
    <source>
        <dbReference type="PROSITE-ProRule" id="PRU10141"/>
    </source>
</evidence>
<dbReference type="GO" id="GO:0004683">
    <property type="term" value="F:calcium/calmodulin-dependent protein kinase activity"/>
    <property type="evidence" value="ECO:0007669"/>
    <property type="project" value="UniProtKB-EC"/>
</dbReference>
<dbReference type="GO" id="GO:0005634">
    <property type="term" value="C:nucleus"/>
    <property type="evidence" value="ECO:0007669"/>
    <property type="project" value="UniProtKB-ARBA"/>
</dbReference>
<evidence type="ECO:0000259" key="15">
    <source>
        <dbReference type="PROSITE" id="PS50011"/>
    </source>
</evidence>
<dbReference type="CDD" id="cd14118">
    <property type="entry name" value="STKc_CAMKK"/>
    <property type="match status" value="1"/>
</dbReference>
<feature type="binding site" evidence="12">
    <location>
        <position position="106"/>
    </location>
    <ligand>
        <name>ATP</name>
        <dbReference type="ChEBI" id="CHEBI:30616"/>
    </ligand>
</feature>
<dbReference type="InterPro" id="IPR008271">
    <property type="entry name" value="Ser/Thr_kinase_AS"/>
</dbReference>
<comment type="similarity">
    <text evidence="13">Belongs to the protein kinase superfamily.</text>
</comment>
<dbReference type="GO" id="GO:0005737">
    <property type="term" value="C:cytoplasm"/>
    <property type="evidence" value="ECO:0007669"/>
    <property type="project" value="UniProtKB-SubCell"/>
</dbReference>
<evidence type="ECO:0000256" key="1">
    <source>
        <dbReference type="ARBA" id="ARBA00004496"/>
    </source>
</evidence>
<evidence type="ECO:0000256" key="6">
    <source>
        <dbReference type="ARBA" id="ARBA00022741"/>
    </source>
</evidence>
<protein>
    <recommendedName>
        <fullName evidence="2">calcium/calmodulin-dependent protein kinase</fullName>
        <ecNumber evidence="2">2.7.11.17</ecNumber>
    </recommendedName>
</protein>
<dbReference type="EnsemblMetazoa" id="CapteT120696">
    <property type="protein sequence ID" value="CapteP120696"/>
    <property type="gene ID" value="CapteG120696"/>
</dbReference>
<keyword evidence="5" id="KW-0808">Transferase</keyword>
<reference evidence="18" key="1">
    <citation type="submission" date="2012-12" db="EMBL/GenBank/DDBJ databases">
        <authorList>
            <person name="Hellsten U."/>
            <person name="Grimwood J."/>
            <person name="Chapman J.A."/>
            <person name="Shapiro H."/>
            <person name="Aerts A."/>
            <person name="Otillar R.P."/>
            <person name="Terry A.Y."/>
            <person name="Boore J.L."/>
            <person name="Simakov O."/>
            <person name="Marletaz F."/>
            <person name="Cho S.-J."/>
            <person name="Edsinger-Gonzales E."/>
            <person name="Havlak P."/>
            <person name="Kuo D.-H."/>
            <person name="Larsson T."/>
            <person name="Lv J."/>
            <person name="Arendt D."/>
            <person name="Savage R."/>
            <person name="Osoegawa K."/>
            <person name="de Jong P."/>
            <person name="Lindberg D.R."/>
            <person name="Seaver E.C."/>
            <person name="Weisblat D.A."/>
            <person name="Putnam N.H."/>
            <person name="Grigoriev I.V."/>
            <person name="Rokhsar D.S."/>
        </authorList>
    </citation>
    <scope>NUCLEOTIDE SEQUENCE</scope>
    <source>
        <strain evidence="18">I ESC-2004</strain>
    </source>
</reference>
<dbReference type="EMBL" id="KB304646">
    <property type="protein sequence ID" value="ELU01796.1"/>
    <property type="molecule type" value="Genomic_DNA"/>
</dbReference>
<keyword evidence="8 12" id="KW-0067">ATP-binding</keyword>
<dbReference type="GO" id="GO:0005524">
    <property type="term" value="F:ATP binding"/>
    <property type="evidence" value="ECO:0007669"/>
    <property type="project" value="UniProtKB-UniRule"/>
</dbReference>
<organism evidence="16">
    <name type="scientific">Capitella teleta</name>
    <name type="common">Polychaete worm</name>
    <dbReference type="NCBI Taxonomy" id="283909"/>
    <lineage>
        <taxon>Eukaryota</taxon>
        <taxon>Metazoa</taxon>
        <taxon>Spiralia</taxon>
        <taxon>Lophotrochozoa</taxon>
        <taxon>Annelida</taxon>
        <taxon>Polychaeta</taxon>
        <taxon>Sedentaria</taxon>
        <taxon>Scolecida</taxon>
        <taxon>Capitellidae</taxon>
        <taxon>Capitella</taxon>
    </lineage>
</organism>
<dbReference type="GO" id="GO:0035556">
    <property type="term" value="P:intracellular signal transduction"/>
    <property type="evidence" value="ECO:0007669"/>
    <property type="project" value="TreeGrafter"/>
</dbReference>
<dbReference type="FunFam" id="1.10.510.10:FF:000571">
    <property type="entry name" value="Maternal embryonic leucine zipper kinase"/>
    <property type="match status" value="1"/>
</dbReference>
<accession>R7U6M5</accession>
<dbReference type="Gene3D" id="3.30.200.20">
    <property type="entry name" value="Phosphorylase Kinase, domain 1"/>
    <property type="match status" value="1"/>
</dbReference>
<comment type="catalytic activity">
    <reaction evidence="10">
        <text>L-threonyl-[protein] + ATP = O-phospho-L-threonyl-[protein] + ADP + H(+)</text>
        <dbReference type="Rhea" id="RHEA:46608"/>
        <dbReference type="Rhea" id="RHEA-COMP:11060"/>
        <dbReference type="Rhea" id="RHEA-COMP:11605"/>
        <dbReference type="ChEBI" id="CHEBI:15378"/>
        <dbReference type="ChEBI" id="CHEBI:30013"/>
        <dbReference type="ChEBI" id="CHEBI:30616"/>
        <dbReference type="ChEBI" id="CHEBI:61977"/>
        <dbReference type="ChEBI" id="CHEBI:456216"/>
        <dbReference type="EC" id="2.7.11.17"/>
    </reaction>
</comment>
<evidence type="ECO:0000256" key="7">
    <source>
        <dbReference type="ARBA" id="ARBA00022777"/>
    </source>
</evidence>
<evidence type="ECO:0000313" key="17">
    <source>
        <dbReference type="EnsemblMetazoa" id="CapteP120696"/>
    </source>
</evidence>
<dbReference type="PANTHER" id="PTHR24346:SF77">
    <property type="entry name" value="SERINE THREONINE PROTEIN KINASE"/>
    <property type="match status" value="1"/>
</dbReference>
<reference evidence="17" key="3">
    <citation type="submission" date="2015-06" db="UniProtKB">
        <authorList>
            <consortium name="EnsemblMetazoa"/>
        </authorList>
    </citation>
    <scope>IDENTIFICATION</scope>
</reference>
<dbReference type="PROSITE" id="PS00108">
    <property type="entry name" value="PROTEIN_KINASE_ST"/>
    <property type="match status" value="1"/>
</dbReference>
<evidence type="ECO:0000256" key="10">
    <source>
        <dbReference type="ARBA" id="ARBA00047307"/>
    </source>
</evidence>
<evidence type="ECO:0000256" key="11">
    <source>
        <dbReference type="ARBA" id="ARBA00047430"/>
    </source>
</evidence>
<dbReference type="InterPro" id="IPR017441">
    <property type="entry name" value="Protein_kinase_ATP_BS"/>
</dbReference>
<dbReference type="FunCoup" id="R7U6M5">
    <property type="interactions" value="153"/>
</dbReference>
<dbReference type="EC" id="2.7.11.17" evidence="2"/>
<evidence type="ECO:0000256" key="4">
    <source>
        <dbReference type="ARBA" id="ARBA00022527"/>
    </source>
</evidence>
<reference evidence="16 18" key="2">
    <citation type="journal article" date="2013" name="Nature">
        <title>Insights into bilaterian evolution from three spiralian genomes.</title>
        <authorList>
            <person name="Simakov O."/>
            <person name="Marletaz F."/>
            <person name="Cho S.J."/>
            <person name="Edsinger-Gonzales E."/>
            <person name="Havlak P."/>
            <person name="Hellsten U."/>
            <person name="Kuo D.H."/>
            <person name="Larsson T."/>
            <person name="Lv J."/>
            <person name="Arendt D."/>
            <person name="Savage R."/>
            <person name="Osoegawa K."/>
            <person name="de Jong P."/>
            <person name="Grimwood J."/>
            <person name="Chapman J.A."/>
            <person name="Shapiro H."/>
            <person name="Aerts A."/>
            <person name="Otillar R.P."/>
            <person name="Terry A.Y."/>
            <person name="Boore J.L."/>
            <person name="Grigoriev I.V."/>
            <person name="Lindberg D.R."/>
            <person name="Seaver E.C."/>
            <person name="Weisblat D.A."/>
            <person name="Putnam N.H."/>
            <person name="Rokhsar D.S."/>
        </authorList>
    </citation>
    <scope>NUCLEOTIDE SEQUENCE</scope>
    <source>
        <strain evidence="16 18">I ESC-2004</strain>
    </source>
</reference>
<evidence type="ECO:0000256" key="14">
    <source>
        <dbReference type="SAM" id="MobiDB-lite"/>
    </source>
</evidence>
<dbReference type="InterPro" id="IPR000719">
    <property type="entry name" value="Prot_kinase_dom"/>
</dbReference>
<keyword evidence="18" id="KW-1185">Reference proteome</keyword>
<evidence type="ECO:0000256" key="13">
    <source>
        <dbReference type="RuleBase" id="RU000304"/>
    </source>
</evidence>
<keyword evidence="3" id="KW-0963">Cytoplasm</keyword>
<dbReference type="OMA" id="CEPSAME"/>
<dbReference type="AlphaFoldDB" id="R7U6M5"/>
<feature type="domain" description="Protein kinase" evidence="15">
    <location>
        <begin position="77"/>
        <end position="363"/>
    </location>
</feature>
<dbReference type="HOGENOM" id="CLU_000288_63_0_1"/>
<dbReference type="STRING" id="283909.R7U6M5"/>
<sequence length="457" mass="51726">MSEDLDEPPRRHSVALVDSGQRLQVPVKKAATPLEPSRKFSPHSSPSGSPRLKRQPTKESRRISITESAAWTKLNQYELKDEIGKGSYGIVKLAISDEDATPYAMKILSKKRLRKKAGFFRKPPPPKLGSLPSSRELPTQLSMRGDSLDRVYGEIAILKKLDHPNVVKLVEILDDPDEDNLYLVFELVDRGAVMEVPTENPVQEETAWNYFRDIVLGIEYLHFQKIIHRDIKPSNLLLTDDGHIKISDFGVSNEFAGDDVKLTSTAGTPAFMAPELLKEKEEVSGRALDIWAMGVTLYAFVVGRVPFEDDIVTRLHEKILSDSVVFPQSCTFSSDLKDLICKMLSKNPKERISLAEIKSHPWVTCHGEHPLISTEKNCMELVTVTQDDIANLVRMVPKLETLILVKSILRQRSFKNPFSPFRAQHQASREEYQLNGRSYSAPESFDLPPNRYSWVHE</sequence>
<evidence type="ECO:0000256" key="8">
    <source>
        <dbReference type="ARBA" id="ARBA00022840"/>
    </source>
</evidence>
<name>R7U6M5_CAPTE</name>
<evidence type="ECO:0000256" key="5">
    <source>
        <dbReference type="ARBA" id="ARBA00022679"/>
    </source>
</evidence>
<dbReference type="PROSITE" id="PS50011">
    <property type="entry name" value="PROTEIN_KINASE_DOM"/>
    <property type="match status" value="1"/>
</dbReference>
<dbReference type="Proteomes" id="UP000014760">
    <property type="component" value="Unassembled WGS sequence"/>
</dbReference>